<dbReference type="InParanoid" id="A0A1Z5S6U7"/>
<feature type="compositionally biased region" description="Basic residues" evidence="1">
    <location>
        <begin position="28"/>
        <end position="43"/>
    </location>
</feature>
<evidence type="ECO:0000313" key="3">
    <source>
        <dbReference type="Proteomes" id="UP000000768"/>
    </source>
</evidence>
<dbReference type="Proteomes" id="UP000000768">
    <property type="component" value="Chromosome 1"/>
</dbReference>
<feature type="region of interest" description="Disordered" evidence="1">
    <location>
        <begin position="1"/>
        <end position="43"/>
    </location>
</feature>
<organism evidence="2 3">
    <name type="scientific">Sorghum bicolor</name>
    <name type="common">Sorghum</name>
    <name type="synonym">Sorghum vulgare</name>
    <dbReference type="NCBI Taxonomy" id="4558"/>
    <lineage>
        <taxon>Eukaryota</taxon>
        <taxon>Viridiplantae</taxon>
        <taxon>Streptophyta</taxon>
        <taxon>Embryophyta</taxon>
        <taxon>Tracheophyta</taxon>
        <taxon>Spermatophyta</taxon>
        <taxon>Magnoliopsida</taxon>
        <taxon>Liliopsida</taxon>
        <taxon>Poales</taxon>
        <taxon>Poaceae</taxon>
        <taxon>PACMAD clade</taxon>
        <taxon>Panicoideae</taxon>
        <taxon>Andropogonodae</taxon>
        <taxon>Andropogoneae</taxon>
        <taxon>Sorghinae</taxon>
        <taxon>Sorghum</taxon>
    </lineage>
</organism>
<sequence>MGPWWRRPLARSPAAAARHPPVRDPARRVRQAPRQPHAHLVRRHRPHVWDLARHHRPALCEGREWRGQAPWRRRPEERRRRRARGWLALLGRSAVCGYWLRHRRTHGQSSHRQESSSQEIRV</sequence>
<protein>
    <submittedName>
        <fullName evidence="2">Uncharacterized protein</fullName>
    </submittedName>
</protein>
<feature type="compositionally biased region" description="Low complexity" evidence="1">
    <location>
        <begin position="1"/>
        <end position="19"/>
    </location>
</feature>
<dbReference type="AlphaFoldDB" id="A0A1Z5S6U7"/>
<dbReference type="Gramene" id="OQU91657">
    <property type="protein sequence ID" value="OQU91657"/>
    <property type="gene ID" value="SORBI_3001G222250"/>
</dbReference>
<keyword evidence="3" id="KW-1185">Reference proteome</keyword>
<accession>A0A1Z5S6U7</accession>
<dbReference type="EMBL" id="CM000760">
    <property type="protein sequence ID" value="OQU91657.1"/>
    <property type="molecule type" value="Genomic_DNA"/>
</dbReference>
<evidence type="ECO:0000256" key="1">
    <source>
        <dbReference type="SAM" id="MobiDB-lite"/>
    </source>
</evidence>
<gene>
    <name evidence="2" type="ORF">SORBI_3001G222250</name>
</gene>
<proteinExistence type="predicted"/>
<reference evidence="3" key="2">
    <citation type="journal article" date="2018" name="Plant J.">
        <title>The Sorghum bicolor reference genome: improved assembly, gene annotations, a transcriptome atlas, and signatures of genome organization.</title>
        <authorList>
            <person name="McCormick R.F."/>
            <person name="Truong S.K."/>
            <person name="Sreedasyam A."/>
            <person name="Jenkins J."/>
            <person name="Shu S."/>
            <person name="Sims D."/>
            <person name="Kennedy M."/>
            <person name="Amirebrahimi M."/>
            <person name="Weers B.D."/>
            <person name="McKinley B."/>
            <person name="Mattison A."/>
            <person name="Morishige D.T."/>
            <person name="Grimwood J."/>
            <person name="Schmutz J."/>
            <person name="Mullet J.E."/>
        </authorList>
    </citation>
    <scope>NUCLEOTIDE SEQUENCE [LARGE SCALE GENOMIC DNA]</scope>
    <source>
        <strain evidence="3">cv. BTx623</strain>
    </source>
</reference>
<evidence type="ECO:0000313" key="2">
    <source>
        <dbReference type="EMBL" id="OQU91657.1"/>
    </source>
</evidence>
<name>A0A1Z5S6U7_SORBI</name>
<reference evidence="2 3" key="1">
    <citation type="journal article" date="2009" name="Nature">
        <title>The Sorghum bicolor genome and the diversification of grasses.</title>
        <authorList>
            <person name="Paterson A.H."/>
            <person name="Bowers J.E."/>
            <person name="Bruggmann R."/>
            <person name="Dubchak I."/>
            <person name="Grimwood J."/>
            <person name="Gundlach H."/>
            <person name="Haberer G."/>
            <person name="Hellsten U."/>
            <person name="Mitros T."/>
            <person name="Poliakov A."/>
            <person name="Schmutz J."/>
            <person name="Spannagl M."/>
            <person name="Tang H."/>
            <person name="Wang X."/>
            <person name="Wicker T."/>
            <person name="Bharti A.K."/>
            <person name="Chapman J."/>
            <person name="Feltus F.A."/>
            <person name="Gowik U."/>
            <person name="Grigoriev I.V."/>
            <person name="Lyons E."/>
            <person name="Maher C.A."/>
            <person name="Martis M."/>
            <person name="Narechania A."/>
            <person name="Otillar R.P."/>
            <person name="Penning B.W."/>
            <person name="Salamov A.A."/>
            <person name="Wang Y."/>
            <person name="Zhang L."/>
            <person name="Carpita N.C."/>
            <person name="Freeling M."/>
            <person name="Gingle A.R."/>
            <person name="Hash C.T."/>
            <person name="Keller B."/>
            <person name="Klein P."/>
            <person name="Kresovich S."/>
            <person name="McCann M.C."/>
            <person name="Ming R."/>
            <person name="Peterson D.G."/>
            <person name="Mehboob-ur-Rahman"/>
            <person name="Ware D."/>
            <person name="Westhoff P."/>
            <person name="Mayer K.F."/>
            <person name="Messing J."/>
            <person name="Rokhsar D.S."/>
        </authorList>
    </citation>
    <scope>NUCLEOTIDE SEQUENCE [LARGE SCALE GENOMIC DNA]</scope>
    <source>
        <strain evidence="3">cv. BTx623</strain>
    </source>
</reference>